<evidence type="ECO:0000313" key="1">
    <source>
        <dbReference type="EMBL" id="HGZ78942.1"/>
    </source>
</evidence>
<keyword evidence="1" id="KW-0489">Methyltransferase</keyword>
<name>A0A832MPD3_9THEM</name>
<proteinExistence type="predicted"/>
<sequence>MIFVTTSHKPTKEQALKAKQLARELNLPYIPRRSFRDLLEVVGSDYCYVVESDRIVVKYREGSLFFHPSTAKVRMRNVRKGLKDHLIECLQLKGNEWILDTTFGLGAEAILMAGFLKDGKVVGLEASTPIYIVVREGLKNYRDKEDWVNDAMRRIEILNIDYRKYLANCSDDSFDIVYCDPMFENPVYESSSMNPLRPFAVYDTVTDEDIEEMLRVARKRVVLKAHAFDSLFDRIRVDRITGSRKSQVLYGVIEKK</sequence>
<keyword evidence="1" id="KW-0808">Transferase</keyword>
<dbReference type="PANTHER" id="PTHR36112:SF1">
    <property type="entry name" value="RIBOSOMAL RNA SMALL SUBUNIT METHYLTRANSFERASE J"/>
    <property type="match status" value="1"/>
</dbReference>
<dbReference type="InterPro" id="IPR007536">
    <property type="entry name" value="16SrRNA_methylTrfase_J"/>
</dbReference>
<accession>A0A832MPD3</accession>
<protein>
    <submittedName>
        <fullName evidence="1">Class I SAM-dependent methyltransferase</fullName>
    </submittedName>
</protein>
<reference evidence="1" key="1">
    <citation type="journal article" date="2020" name="mSystems">
        <title>Genome- and Community-Level Interaction Insights into Carbon Utilization and Element Cycling Functions of Hydrothermarchaeota in Hydrothermal Sediment.</title>
        <authorList>
            <person name="Zhou Z."/>
            <person name="Liu Y."/>
            <person name="Xu W."/>
            <person name="Pan J."/>
            <person name="Luo Z.H."/>
            <person name="Li M."/>
        </authorList>
    </citation>
    <scope>NUCLEOTIDE SEQUENCE [LARGE SCALE GENOMIC DNA]</scope>
    <source>
        <strain evidence="1">SpSt-86</strain>
    </source>
</reference>
<dbReference type="Pfam" id="PF04445">
    <property type="entry name" value="SAM_MT"/>
    <property type="match status" value="1"/>
</dbReference>
<dbReference type="GO" id="GO:0008990">
    <property type="term" value="F:rRNA (guanine-N2-)-methyltransferase activity"/>
    <property type="evidence" value="ECO:0007669"/>
    <property type="project" value="InterPro"/>
</dbReference>
<gene>
    <name evidence="1" type="ORF">ENW55_03035</name>
</gene>
<dbReference type="EMBL" id="DTKQ01000025">
    <property type="protein sequence ID" value="HGZ78942.1"/>
    <property type="molecule type" value="Genomic_DNA"/>
</dbReference>
<dbReference type="InterPro" id="IPR029063">
    <property type="entry name" value="SAM-dependent_MTases_sf"/>
</dbReference>
<dbReference type="AlphaFoldDB" id="A0A832MPD3"/>
<dbReference type="SUPFAM" id="SSF53335">
    <property type="entry name" value="S-adenosyl-L-methionine-dependent methyltransferases"/>
    <property type="match status" value="1"/>
</dbReference>
<dbReference type="PANTHER" id="PTHR36112">
    <property type="entry name" value="RIBOSOMAL RNA SMALL SUBUNIT METHYLTRANSFERASE J"/>
    <property type="match status" value="1"/>
</dbReference>
<dbReference type="Gene3D" id="3.40.50.150">
    <property type="entry name" value="Vaccinia Virus protein VP39"/>
    <property type="match status" value="1"/>
</dbReference>
<comment type="caution">
    <text evidence="1">The sequence shown here is derived from an EMBL/GenBank/DDBJ whole genome shotgun (WGS) entry which is preliminary data.</text>
</comment>
<organism evidence="1">
    <name type="scientific">Pseudothermotoga hypogea</name>
    <dbReference type="NCBI Taxonomy" id="57487"/>
    <lineage>
        <taxon>Bacteria</taxon>
        <taxon>Thermotogati</taxon>
        <taxon>Thermotogota</taxon>
        <taxon>Thermotogae</taxon>
        <taxon>Thermotogales</taxon>
        <taxon>Thermotogaceae</taxon>
        <taxon>Pseudothermotoga</taxon>
    </lineage>
</organism>